<evidence type="ECO:0000256" key="1">
    <source>
        <dbReference type="ARBA" id="ARBA00022737"/>
    </source>
</evidence>
<dbReference type="SUPFAM" id="SSF48403">
    <property type="entry name" value="Ankyrin repeat"/>
    <property type="match status" value="1"/>
</dbReference>
<keyword evidence="2 3" id="KW-0040">ANK repeat</keyword>
<organism evidence="4 5">
    <name type="scientific">Trichogramma kaykai</name>
    <dbReference type="NCBI Taxonomy" id="54128"/>
    <lineage>
        <taxon>Eukaryota</taxon>
        <taxon>Metazoa</taxon>
        <taxon>Ecdysozoa</taxon>
        <taxon>Arthropoda</taxon>
        <taxon>Hexapoda</taxon>
        <taxon>Insecta</taxon>
        <taxon>Pterygota</taxon>
        <taxon>Neoptera</taxon>
        <taxon>Endopterygota</taxon>
        <taxon>Hymenoptera</taxon>
        <taxon>Apocrita</taxon>
        <taxon>Proctotrupomorpha</taxon>
        <taxon>Chalcidoidea</taxon>
        <taxon>Trichogrammatidae</taxon>
        <taxon>Trichogramma</taxon>
    </lineage>
</organism>
<dbReference type="InterPro" id="IPR036770">
    <property type="entry name" value="Ankyrin_rpt-contain_sf"/>
</dbReference>
<dbReference type="PANTHER" id="PTHR24198:SF165">
    <property type="entry name" value="ANKYRIN REPEAT-CONTAINING PROTEIN-RELATED"/>
    <property type="match status" value="1"/>
</dbReference>
<reference evidence="4 5" key="1">
    <citation type="journal article" date="2024" name="bioRxiv">
        <title>A reference genome for Trichogramma kaykai: A tiny desert-dwelling parasitoid wasp with competing sex-ratio distorters.</title>
        <authorList>
            <person name="Culotta J."/>
            <person name="Lindsey A.R."/>
        </authorList>
    </citation>
    <scope>NUCLEOTIDE SEQUENCE [LARGE SCALE GENOMIC DNA]</scope>
    <source>
        <strain evidence="4 5">KSX58</strain>
    </source>
</reference>
<dbReference type="AlphaFoldDB" id="A0ABD2X2V6"/>
<proteinExistence type="predicted"/>
<dbReference type="EMBL" id="JBJJXI010000055">
    <property type="protein sequence ID" value="KAL3399682.1"/>
    <property type="molecule type" value="Genomic_DNA"/>
</dbReference>
<dbReference type="PROSITE" id="PS50088">
    <property type="entry name" value="ANK_REPEAT"/>
    <property type="match status" value="2"/>
</dbReference>
<evidence type="ECO:0000256" key="2">
    <source>
        <dbReference type="ARBA" id="ARBA00023043"/>
    </source>
</evidence>
<feature type="repeat" description="ANK" evidence="3">
    <location>
        <begin position="99"/>
        <end position="131"/>
    </location>
</feature>
<gene>
    <name evidence="4" type="ORF">TKK_006939</name>
</gene>
<comment type="caution">
    <text evidence="4">The sequence shown here is derived from an EMBL/GenBank/DDBJ whole genome shotgun (WGS) entry which is preliminary data.</text>
</comment>
<protein>
    <submittedName>
        <fullName evidence="4">Uncharacterized protein</fullName>
    </submittedName>
</protein>
<accession>A0ABD2X2V6</accession>
<dbReference type="SMART" id="SM00248">
    <property type="entry name" value="ANK"/>
    <property type="match status" value="2"/>
</dbReference>
<feature type="repeat" description="ANK" evidence="3">
    <location>
        <begin position="25"/>
        <end position="57"/>
    </location>
</feature>
<evidence type="ECO:0000313" key="4">
    <source>
        <dbReference type="EMBL" id="KAL3399682.1"/>
    </source>
</evidence>
<keyword evidence="5" id="KW-1185">Reference proteome</keyword>
<dbReference type="Proteomes" id="UP001627154">
    <property type="component" value="Unassembled WGS sequence"/>
</dbReference>
<name>A0ABD2X2V6_9HYME</name>
<dbReference type="Pfam" id="PF12796">
    <property type="entry name" value="Ank_2"/>
    <property type="match status" value="1"/>
</dbReference>
<dbReference type="InterPro" id="IPR002110">
    <property type="entry name" value="Ankyrin_rpt"/>
</dbReference>
<dbReference type="PROSITE" id="PS50297">
    <property type="entry name" value="ANK_REP_REGION"/>
    <property type="match status" value="2"/>
</dbReference>
<dbReference type="PANTHER" id="PTHR24198">
    <property type="entry name" value="ANKYRIN REPEAT AND PROTEIN KINASE DOMAIN-CONTAINING PROTEIN"/>
    <property type="match status" value="1"/>
</dbReference>
<sequence>MTGCYEVVEKFLKLGQDANCFTENSVDPPLHLALIHNRKEVLRLLLEHRADPNLLNTNELAALHIICKKSVEDYVLANMLFEFSHDQYKPLQVNVLGKSSDSLLHVALSRERSDLFRLLLRNGVDPNLANAE</sequence>
<evidence type="ECO:0000313" key="5">
    <source>
        <dbReference type="Proteomes" id="UP001627154"/>
    </source>
</evidence>
<evidence type="ECO:0000256" key="3">
    <source>
        <dbReference type="PROSITE-ProRule" id="PRU00023"/>
    </source>
</evidence>
<keyword evidence="1" id="KW-0677">Repeat</keyword>
<dbReference type="Gene3D" id="1.25.40.20">
    <property type="entry name" value="Ankyrin repeat-containing domain"/>
    <property type="match status" value="1"/>
</dbReference>